<evidence type="ECO:0000256" key="1">
    <source>
        <dbReference type="ARBA" id="ARBA00004651"/>
    </source>
</evidence>
<dbReference type="InterPro" id="IPR001932">
    <property type="entry name" value="PPM-type_phosphatase-like_dom"/>
</dbReference>
<feature type="transmembrane region" description="Helical" evidence="14">
    <location>
        <begin position="147"/>
        <end position="167"/>
    </location>
</feature>
<dbReference type="GO" id="GO:0004722">
    <property type="term" value="F:protein serine/threonine phosphatase activity"/>
    <property type="evidence" value="ECO:0007669"/>
    <property type="project" value="UniProtKB-EC"/>
</dbReference>
<feature type="domain" description="PPM-type phosphatase" evidence="15">
    <location>
        <begin position="588"/>
        <end position="799"/>
    </location>
</feature>
<feature type="transmembrane region" description="Helical" evidence="14">
    <location>
        <begin position="188"/>
        <end position="208"/>
    </location>
</feature>
<keyword evidence="17" id="KW-1185">Reference proteome</keyword>
<dbReference type="InterPro" id="IPR045768">
    <property type="entry name" value="SpoIIE_N"/>
</dbReference>
<keyword evidence="4 14" id="KW-0812">Transmembrane</keyword>
<evidence type="ECO:0000256" key="9">
    <source>
        <dbReference type="ARBA" id="ARBA00023136"/>
    </source>
</evidence>
<dbReference type="InterPro" id="IPR052016">
    <property type="entry name" value="Bact_Sigma-Reg"/>
</dbReference>
<evidence type="ECO:0000256" key="12">
    <source>
        <dbReference type="ARBA" id="ARBA00058752"/>
    </source>
</evidence>
<comment type="subcellular location">
    <subcellularLocation>
        <location evidence="1">Cell membrane</location>
        <topology evidence="1">Multi-pass membrane protein</topology>
    </subcellularLocation>
</comment>
<dbReference type="SUPFAM" id="SSF81606">
    <property type="entry name" value="PP2C-like"/>
    <property type="match status" value="1"/>
</dbReference>
<dbReference type="Gene3D" id="3.60.40.10">
    <property type="entry name" value="PPM-type phosphatase domain"/>
    <property type="match status" value="1"/>
</dbReference>
<sequence>MMDSVTSSGSKSILVDKKRIESFRRKLSDKTKLFFLEKGWLLFLVGFLLGRAIVLSSVSPFALSFLASVWFMRKDKSFKVMLATVIGALTLNWEHGVFVVLASVVFIFFASLCKTMDHQQRILPIIVFFASGLPRIFTLSFTSELSTYEWTLAAVEGVLSAVLVLIFMQSIPLLSPKRYKPSLKNEEIVCMIILLASVLTGTIGWEIQGASMEQILSRYLVLWLSYVGGAAIGSTVGVVAGLILSLANVASLYQMSLLAFSGLLGGLLKDGKKIGVSLGLFVGTLLVGIYGNGVDTILSSLLETLCAVLLFFCTPESWIKMISRYIPGTVEHSKEQEQYLQKVRDVTASRVEQFSHVFQALSKSFNHEQKIAVEEEQTKDMDYFLSNVTEKTCQSCFKKEVCWAQKFDKTYDLMADMKSELETGNQPNKVLQNNFDNHCVKSKRVVDTMKHELSFYNANKKLKKQVTESRQFVADQLLGVSEVMGDFAKEIVKERENHEQQEVEIVAGLNHMGIELEKLDIYSLEKGNIDIEMNLSFYNYHGEGPKLIAPMLSDILKEDVVVKEEEVSPFPNGYCYLSFGSARKYVIETGAAHAAKGGGLVSGDSFTTIELGAGKYAMAISDGMGNGDRAHEESVETLRLLQQILQSGIQEQVAIKSINSILSLRTSDEIFSTLDLAVMDLHNAAVRFLKIGSTPSFIKRGKTIQTVESSNLPIGIIQDFDVEVVNDQLKAGDLLIMMSDGIYEAPKHIENVDIWLKRIIKEIQTDDPQEIADIILEEVIRNSSSGEIEDDMTVLVARIDKNNPKWAPIPTYTEKAL</sequence>
<feature type="transmembrane region" description="Helical" evidence="14">
    <location>
        <begin position="220"/>
        <end position="253"/>
    </location>
</feature>
<protein>
    <recommendedName>
        <fullName evidence="13">Stage II sporulation protein E</fullName>
        <ecNumber evidence="2">3.1.3.16</ecNumber>
    </recommendedName>
</protein>
<evidence type="ECO:0000259" key="15">
    <source>
        <dbReference type="PROSITE" id="PS51746"/>
    </source>
</evidence>
<dbReference type="EMBL" id="CP041666">
    <property type="protein sequence ID" value="QDP38841.1"/>
    <property type="molecule type" value="Genomic_DNA"/>
</dbReference>
<dbReference type="Pfam" id="PF07228">
    <property type="entry name" value="SpoIIE"/>
    <property type="match status" value="1"/>
</dbReference>
<evidence type="ECO:0000313" key="17">
    <source>
        <dbReference type="Proteomes" id="UP000315215"/>
    </source>
</evidence>
<dbReference type="PANTHER" id="PTHR43156:SF2">
    <property type="entry name" value="STAGE II SPORULATION PROTEIN E"/>
    <property type="match status" value="1"/>
</dbReference>
<keyword evidence="6" id="KW-0904">Protein phosphatase</keyword>
<keyword evidence="9 14" id="KW-0472">Membrane</keyword>
<evidence type="ECO:0000313" key="16">
    <source>
        <dbReference type="EMBL" id="QDP38841.1"/>
    </source>
</evidence>
<evidence type="ECO:0000256" key="7">
    <source>
        <dbReference type="ARBA" id="ARBA00022969"/>
    </source>
</evidence>
<dbReference type="Pfam" id="PF19732">
    <property type="entry name" value="SpoIIE_N"/>
    <property type="match status" value="1"/>
</dbReference>
<dbReference type="GO" id="GO:0005886">
    <property type="term" value="C:plasma membrane"/>
    <property type="evidence" value="ECO:0007669"/>
    <property type="project" value="UniProtKB-SubCell"/>
</dbReference>
<feature type="transmembrane region" description="Helical" evidence="14">
    <location>
        <begin position="122"/>
        <end position="141"/>
    </location>
</feature>
<comment type="catalytic activity">
    <reaction evidence="11">
        <text>O-phospho-L-threonyl-[protein] + H2O = L-threonyl-[protein] + phosphate</text>
        <dbReference type="Rhea" id="RHEA:47004"/>
        <dbReference type="Rhea" id="RHEA-COMP:11060"/>
        <dbReference type="Rhea" id="RHEA-COMP:11605"/>
        <dbReference type="ChEBI" id="CHEBI:15377"/>
        <dbReference type="ChEBI" id="CHEBI:30013"/>
        <dbReference type="ChEBI" id="CHEBI:43474"/>
        <dbReference type="ChEBI" id="CHEBI:61977"/>
        <dbReference type="EC" id="3.1.3.16"/>
    </reaction>
</comment>
<gene>
    <name evidence="16" type="primary">spoIIE</name>
    <name evidence="16" type="ORF">FN924_00450</name>
</gene>
<dbReference type="InterPro" id="IPR036457">
    <property type="entry name" value="PPM-type-like_dom_sf"/>
</dbReference>
<evidence type="ECO:0000256" key="4">
    <source>
        <dbReference type="ARBA" id="ARBA00022692"/>
    </source>
</evidence>
<feature type="transmembrane region" description="Helical" evidence="14">
    <location>
        <begin position="40"/>
        <end position="71"/>
    </location>
</feature>
<dbReference type="SMART" id="SM00331">
    <property type="entry name" value="PP2C_SIG"/>
    <property type="match status" value="1"/>
</dbReference>
<comment type="function">
    <text evidence="12">Normally needed for pro-sigma E processing during sporulation but can be bypassed in vegetative cells. Activates SpoIIAA by dephosphorylation.</text>
</comment>
<reference evidence="16 17" key="1">
    <citation type="submission" date="2019-07" db="EMBL/GenBank/DDBJ databases">
        <authorList>
            <person name="Li J."/>
        </authorList>
    </citation>
    <scope>NUCLEOTIDE SEQUENCE [LARGE SCALE GENOMIC DNA]</scope>
    <source>
        <strain evidence="16 17">TKL69</strain>
    </source>
</reference>
<comment type="catalytic activity">
    <reaction evidence="10">
        <text>O-phospho-L-seryl-[protein] + H2O = L-seryl-[protein] + phosphate</text>
        <dbReference type="Rhea" id="RHEA:20629"/>
        <dbReference type="Rhea" id="RHEA-COMP:9863"/>
        <dbReference type="Rhea" id="RHEA-COMP:11604"/>
        <dbReference type="ChEBI" id="CHEBI:15377"/>
        <dbReference type="ChEBI" id="CHEBI:29999"/>
        <dbReference type="ChEBI" id="CHEBI:43474"/>
        <dbReference type="ChEBI" id="CHEBI:83421"/>
        <dbReference type="EC" id="3.1.3.16"/>
    </reaction>
</comment>
<keyword evidence="5 16" id="KW-0378">Hydrolase</keyword>
<dbReference type="NCBIfam" id="TIGR02865">
    <property type="entry name" value="spore_II_E"/>
    <property type="match status" value="1"/>
</dbReference>
<feature type="transmembrane region" description="Helical" evidence="14">
    <location>
        <begin position="91"/>
        <end position="110"/>
    </location>
</feature>
<dbReference type="FunFam" id="3.60.40.10:FF:000100">
    <property type="entry name" value="Stage II sporulation protein E"/>
    <property type="match status" value="1"/>
</dbReference>
<keyword evidence="8 14" id="KW-1133">Transmembrane helix</keyword>
<dbReference type="GO" id="GO:0030435">
    <property type="term" value="P:sporulation resulting in formation of a cellular spore"/>
    <property type="evidence" value="ECO:0007669"/>
    <property type="project" value="UniProtKB-KW"/>
</dbReference>
<evidence type="ECO:0000256" key="5">
    <source>
        <dbReference type="ARBA" id="ARBA00022801"/>
    </source>
</evidence>
<dbReference type="AlphaFoldDB" id="A0A516KBS0"/>
<dbReference type="OrthoDB" id="9763774at2"/>
<accession>A0A516KBS0</accession>
<evidence type="ECO:0000256" key="13">
    <source>
        <dbReference type="ARBA" id="ARBA00074959"/>
    </source>
</evidence>
<dbReference type="PROSITE" id="PS51746">
    <property type="entry name" value="PPM_2"/>
    <property type="match status" value="1"/>
</dbReference>
<dbReference type="KEGG" id="aqt:FN924_00450"/>
<proteinExistence type="predicted"/>
<evidence type="ECO:0000256" key="8">
    <source>
        <dbReference type="ARBA" id="ARBA00022989"/>
    </source>
</evidence>
<keyword evidence="3" id="KW-1003">Cell membrane</keyword>
<evidence type="ECO:0000256" key="10">
    <source>
        <dbReference type="ARBA" id="ARBA00047761"/>
    </source>
</evidence>
<organism evidence="16 17">
    <name type="scientific">Radiobacillus deserti</name>
    <dbReference type="NCBI Taxonomy" id="2594883"/>
    <lineage>
        <taxon>Bacteria</taxon>
        <taxon>Bacillati</taxon>
        <taxon>Bacillota</taxon>
        <taxon>Bacilli</taxon>
        <taxon>Bacillales</taxon>
        <taxon>Bacillaceae</taxon>
        <taxon>Radiobacillus</taxon>
    </lineage>
</organism>
<dbReference type="RefSeq" id="WP_143891594.1">
    <property type="nucleotide sequence ID" value="NZ_CP041666.1"/>
</dbReference>
<dbReference type="InterPro" id="IPR014221">
    <property type="entry name" value="SpoII_E"/>
</dbReference>
<evidence type="ECO:0000256" key="3">
    <source>
        <dbReference type="ARBA" id="ARBA00022475"/>
    </source>
</evidence>
<evidence type="ECO:0000256" key="11">
    <source>
        <dbReference type="ARBA" id="ARBA00048336"/>
    </source>
</evidence>
<evidence type="ECO:0000256" key="6">
    <source>
        <dbReference type="ARBA" id="ARBA00022912"/>
    </source>
</evidence>
<dbReference type="PANTHER" id="PTHR43156">
    <property type="entry name" value="STAGE II SPORULATION PROTEIN E-RELATED"/>
    <property type="match status" value="1"/>
</dbReference>
<evidence type="ECO:0000256" key="2">
    <source>
        <dbReference type="ARBA" id="ARBA00013081"/>
    </source>
</evidence>
<dbReference type="Proteomes" id="UP000315215">
    <property type="component" value="Chromosome"/>
</dbReference>
<dbReference type="EC" id="3.1.3.16" evidence="2"/>
<evidence type="ECO:0000256" key="14">
    <source>
        <dbReference type="SAM" id="Phobius"/>
    </source>
</evidence>
<feature type="transmembrane region" description="Helical" evidence="14">
    <location>
        <begin position="274"/>
        <end position="291"/>
    </location>
</feature>
<dbReference type="SMART" id="SM00332">
    <property type="entry name" value="PP2Cc"/>
    <property type="match status" value="1"/>
</dbReference>
<name>A0A516KBS0_9BACI</name>
<keyword evidence="7" id="KW-0749">Sporulation</keyword>